<feature type="region of interest" description="Disordered" evidence="1">
    <location>
        <begin position="100"/>
        <end position="185"/>
    </location>
</feature>
<name>A0ABS5EWJ0_9PROT</name>
<dbReference type="RefSeq" id="WP_211852328.1">
    <property type="nucleotide sequence ID" value="NZ_JAAGBB010000010.1"/>
</dbReference>
<feature type="transmembrane region" description="Helical" evidence="2">
    <location>
        <begin position="52"/>
        <end position="72"/>
    </location>
</feature>
<evidence type="ECO:0000256" key="1">
    <source>
        <dbReference type="SAM" id="MobiDB-lite"/>
    </source>
</evidence>
<dbReference type="Proteomes" id="UP001196870">
    <property type="component" value="Unassembled WGS sequence"/>
</dbReference>
<feature type="compositionally biased region" description="Low complexity" evidence="1">
    <location>
        <begin position="120"/>
        <end position="129"/>
    </location>
</feature>
<keyword evidence="2" id="KW-0472">Membrane</keyword>
<sequence>MAPSEPVTEAPQEVIRVPRVLFERRPGDGDPGQDALHVHVHLPGKAARSGRAFLGIAGGGVALVAAFLAGVISAGSPNSVPSAAELAALQRLAGLPALAPPPEGAPASGMPLLPPGGGASLLPPTGGAPSMPAGLQQMLSQPPRVQLPPGAASVSPTRTPAVQGAPATAPVVEGARTRNAFGLEN</sequence>
<evidence type="ECO:0000313" key="3">
    <source>
        <dbReference type="EMBL" id="MBR0664659.1"/>
    </source>
</evidence>
<reference evidence="4" key="1">
    <citation type="journal article" date="2021" name="Syst. Appl. Microbiol.">
        <title>Roseomonas hellenica sp. nov., isolated from roots of wild-growing Alkanna tinctoria.</title>
        <authorList>
            <person name="Rat A."/>
            <person name="Naranjo H.D."/>
            <person name="Lebbe L."/>
            <person name="Cnockaert M."/>
            <person name="Krigas N."/>
            <person name="Grigoriadou K."/>
            <person name="Maloupa E."/>
            <person name="Willems A."/>
        </authorList>
    </citation>
    <scope>NUCLEOTIDE SEQUENCE [LARGE SCALE GENOMIC DNA]</scope>
    <source>
        <strain evidence="4">LMG 31523</strain>
    </source>
</reference>
<proteinExistence type="predicted"/>
<protein>
    <submittedName>
        <fullName evidence="3">Uncharacterized protein</fullName>
    </submittedName>
</protein>
<gene>
    <name evidence="3" type="ORF">GXW71_09875</name>
</gene>
<comment type="caution">
    <text evidence="3">The sequence shown here is derived from an EMBL/GenBank/DDBJ whole genome shotgun (WGS) entry which is preliminary data.</text>
</comment>
<evidence type="ECO:0000313" key="4">
    <source>
        <dbReference type="Proteomes" id="UP001196870"/>
    </source>
</evidence>
<evidence type="ECO:0000256" key="2">
    <source>
        <dbReference type="SAM" id="Phobius"/>
    </source>
</evidence>
<keyword evidence="2" id="KW-0812">Transmembrane</keyword>
<accession>A0ABS5EWJ0</accession>
<keyword evidence="2" id="KW-1133">Transmembrane helix</keyword>
<dbReference type="EMBL" id="JAAGBB010000010">
    <property type="protein sequence ID" value="MBR0664659.1"/>
    <property type="molecule type" value="Genomic_DNA"/>
</dbReference>
<organism evidence="3 4">
    <name type="scientific">Plastoroseomonas hellenica</name>
    <dbReference type="NCBI Taxonomy" id="2687306"/>
    <lineage>
        <taxon>Bacteria</taxon>
        <taxon>Pseudomonadati</taxon>
        <taxon>Pseudomonadota</taxon>
        <taxon>Alphaproteobacteria</taxon>
        <taxon>Acetobacterales</taxon>
        <taxon>Acetobacteraceae</taxon>
        <taxon>Plastoroseomonas</taxon>
    </lineage>
</organism>
<keyword evidence="4" id="KW-1185">Reference proteome</keyword>